<keyword evidence="3 6" id="KW-0812">Transmembrane</keyword>
<feature type="transmembrane region" description="Helical" evidence="6">
    <location>
        <begin position="413"/>
        <end position="435"/>
    </location>
</feature>
<comment type="subcellular location">
    <subcellularLocation>
        <location evidence="1">Cell membrane</location>
        <topology evidence="1">Multi-pass membrane protein</topology>
    </subcellularLocation>
</comment>
<evidence type="ECO:0000256" key="3">
    <source>
        <dbReference type="ARBA" id="ARBA00022692"/>
    </source>
</evidence>
<dbReference type="AlphaFoldDB" id="A0A845Q7V2"/>
<dbReference type="InterPro" id="IPR050545">
    <property type="entry name" value="Mycobact_MmpL"/>
</dbReference>
<feature type="transmembrane region" description="Helical" evidence="6">
    <location>
        <begin position="719"/>
        <end position="739"/>
    </location>
</feature>
<evidence type="ECO:0000256" key="4">
    <source>
        <dbReference type="ARBA" id="ARBA00022989"/>
    </source>
</evidence>
<feature type="domain" description="SSD" evidence="7">
    <location>
        <begin position="258"/>
        <end position="385"/>
    </location>
</feature>
<dbReference type="InterPro" id="IPR000731">
    <property type="entry name" value="SSD"/>
</dbReference>
<dbReference type="PANTHER" id="PTHR33406">
    <property type="entry name" value="MEMBRANE PROTEIN MJ1562-RELATED"/>
    <property type="match status" value="1"/>
</dbReference>
<dbReference type="Proteomes" id="UP000470384">
    <property type="component" value="Unassembled WGS sequence"/>
</dbReference>
<feature type="transmembrane region" description="Helical" evidence="6">
    <location>
        <begin position="260"/>
        <end position="281"/>
    </location>
</feature>
<keyword evidence="2" id="KW-1003">Cell membrane</keyword>
<sequence length="784" mass="86128">MKGPLAAIVAGAERVLFANRRLVLILFACLTLITGMLATQLKVDAGFLKQLPSEHQFIQTFTDYREKLPGANAVMVVVEANDGDVWTPDFFRRYYDISDEVFYLPGVDRATIRSMWTPNTRVMEITEEGFLAYNLIPAAVTRDGITPEALERIRIDTVRGGFAGQLVSHDNRSVMIRFELAEINPVSGERLDYIELAHRLETGIRQKFEDEVTTIRIIGFAKGIGDIADGAAGVVYFMGIALLLTALAVYLYARSVRLTLLAVGSSLASVIWQFGVLELLGYGLDPLAILVPFLVYAIGVSHGVQQINLFTSEVIDGSSAEQAARATFSRLFLPGSMALITDLVGFLTLALVPIPIIQEMAVVATVGIALKIVSNLIMLPLLASYMTPRPKFVAQVQRLREGRARMMRRLGGVARPGPAKLVLGVSAVLFAVSIYESRDRHVGDLHAGLPELRADARYNQDVEFVTENFGISLDAFVTVMELPNEACIDHRYMVAMEDYGWHLENVSGVVGVVSAATVARNNMRLWMQDDLKWRTLPRAQSTLALVTAPIPTSTGLINRRCDTMPVIAFLSDHRAETVKRVVAAAENYIASNYDKLEGLTFRLATGNVGIIAATNEVISENELPMLLYVFGAIIILVSLAYRDIRAVICCCAPLLVATFMGYWFMTELGIGLKSSTLPVLVLAVGIGVDYAFYIYNRLQFRLDEGLALEEAFPLAMQETGMAVVFTGLTLAIGVASWAFSALKFQADMGLLLSFMFLVNMVGAVTLLPALAWALEWLLPRRQKA</sequence>
<dbReference type="Pfam" id="PF03176">
    <property type="entry name" value="MMPL"/>
    <property type="match status" value="2"/>
</dbReference>
<keyword evidence="4 6" id="KW-1133">Transmembrane helix</keyword>
<keyword evidence="5 6" id="KW-0472">Membrane</keyword>
<dbReference type="OrthoDB" id="5963930at2"/>
<keyword evidence="9" id="KW-1185">Reference proteome</keyword>
<feature type="transmembrane region" description="Helical" evidence="6">
    <location>
        <begin position="360"/>
        <end position="382"/>
    </location>
</feature>
<feature type="transmembrane region" description="Helical" evidence="6">
    <location>
        <begin position="751"/>
        <end position="774"/>
    </location>
</feature>
<evidence type="ECO:0000256" key="2">
    <source>
        <dbReference type="ARBA" id="ARBA00022475"/>
    </source>
</evidence>
<feature type="transmembrane region" description="Helical" evidence="6">
    <location>
        <begin position="234"/>
        <end position="253"/>
    </location>
</feature>
<evidence type="ECO:0000259" key="7">
    <source>
        <dbReference type="PROSITE" id="PS50156"/>
    </source>
</evidence>
<evidence type="ECO:0000256" key="6">
    <source>
        <dbReference type="SAM" id="Phobius"/>
    </source>
</evidence>
<feature type="domain" description="SSD" evidence="7">
    <location>
        <begin position="656"/>
        <end position="773"/>
    </location>
</feature>
<evidence type="ECO:0000256" key="1">
    <source>
        <dbReference type="ARBA" id="ARBA00004651"/>
    </source>
</evidence>
<dbReference type="InterPro" id="IPR004869">
    <property type="entry name" value="MMPL_dom"/>
</dbReference>
<organism evidence="8 9">
    <name type="scientific">Pyruvatibacter mobilis</name>
    <dbReference type="NCBI Taxonomy" id="1712261"/>
    <lineage>
        <taxon>Bacteria</taxon>
        <taxon>Pseudomonadati</taxon>
        <taxon>Pseudomonadota</taxon>
        <taxon>Alphaproteobacteria</taxon>
        <taxon>Hyphomicrobiales</taxon>
        <taxon>Parvibaculaceae</taxon>
        <taxon>Pyruvatibacter</taxon>
    </lineage>
</organism>
<dbReference type="InterPro" id="IPR001036">
    <property type="entry name" value="Acrflvin-R"/>
</dbReference>
<protein>
    <submittedName>
        <fullName evidence="8">MMPL family transporter</fullName>
    </submittedName>
</protein>
<comment type="caution">
    <text evidence="8">The sequence shown here is derived from an EMBL/GenBank/DDBJ whole genome shotgun (WGS) entry which is preliminary data.</text>
</comment>
<dbReference type="PROSITE" id="PS50156">
    <property type="entry name" value="SSD"/>
    <property type="match status" value="2"/>
</dbReference>
<name>A0A845Q7V2_9HYPH</name>
<dbReference type="EMBL" id="WXYQ01000001">
    <property type="protein sequence ID" value="NBG94348.1"/>
    <property type="molecule type" value="Genomic_DNA"/>
</dbReference>
<accession>A0A845Q7V2</accession>
<feature type="transmembrane region" description="Helical" evidence="6">
    <location>
        <begin position="677"/>
        <end position="698"/>
    </location>
</feature>
<dbReference type="SUPFAM" id="SSF82866">
    <property type="entry name" value="Multidrug efflux transporter AcrB transmembrane domain"/>
    <property type="match status" value="2"/>
</dbReference>
<feature type="transmembrane region" description="Helical" evidence="6">
    <location>
        <begin position="646"/>
        <end position="665"/>
    </location>
</feature>
<feature type="transmembrane region" description="Helical" evidence="6">
    <location>
        <begin position="331"/>
        <end position="354"/>
    </location>
</feature>
<feature type="transmembrane region" description="Helical" evidence="6">
    <location>
        <begin position="623"/>
        <end position="641"/>
    </location>
</feature>
<dbReference type="Gene3D" id="1.20.1640.10">
    <property type="entry name" value="Multidrug efflux transporter AcrB transmembrane domain"/>
    <property type="match status" value="2"/>
</dbReference>
<dbReference type="GO" id="GO:0005886">
    <property type="term" value="C:plasma membrane"/>
    <property type="evidence" value="ECO:0007669"/>
    <property type="project" value="UniProtKB-SubCell"/>
</dbReference>
<dbReference type="PANTHER" id="PTHR33406:SF10">
    <property type="entry name" value="SSD DOMAIN-CONTAINING PROTEIN"/>
    <property type="match status" value="1"/>
</dbReference>
<evidence type="ECO:0000313" key="9">
    <source>
        <dbReference type="Proteomes" id="UP000470384"/>
    </source>
</evidence>
<proteinExistence type="predicted"/>
<dbReference type="PRINTS" id="PR00702">
    <property type="entry name" value="ACRIFLAVINRP"/>
</dbReference>
<dbReference type="GO" id="GO:0022857">
    <property type="term" value="F:transmembrane transporter activity"/>
    <property type="evidence" value="ECO:0007669"/>
    <property type="project" value="InterPro"/>
</dbReference>
<evidence type="ECO:0000256" key="5">
    <source>
        <dbReference type="ARBA" id="ARBA00023136"/>
    </source>
</evidence>
<gene>
    <name evidence="8" type="ORF">GTQ45_01220</name>
</gene>
<reference evidence="8 9" key="1">
    <citation type="journal article" date="2016" name="Int. J. Syst. Evol. Microbiol.">
        <title>Pyruvatibacter mobilis gen. nov., sp. nov., a marine bacterium from the culture broth of Picochlorum sp. 122.</title>
        <authorList>
            <person name="Wang G."/>
            <person name="Tang M."/>
            <person name="Wu H."/>
            <person name="Dai S."/>
            <person name="Li T."/>
            <person name="Chen C."/>
            <person name="He H."/>
            <person name="Fan J."/>
            <person name="Xiang W."/>
            <person name="Li X."/>
        </authorList>
    </citation>
    <scope>NUCLEOTIDE SEQUENCE [LARGE SCALE GENOMIC DNA]</scope>
    <source>
        <strain evidence="8 9">GYP-11</strain>
    </source>
</reference>
<feature type="transmembrane region" description="Helical" evidence="6">
    <location>
        <begin position="287"/>
        <end position="310"/>
    </location>
</feature>
<evidence type="ECO:0000313" key="8">
    <source>
        <dbReference type="EMBL" id="NBG94348.1"/>
    </source>
</evidence>